<comment type="subcellular location">
    <subcellularLocation>
        <location evidence="1">Endoplasmic reticulum membrane</location>
        <topology evidence="1">Single-pass membrane protein</topology>
    </subcellularLocation>
</comment>
<evidence type="ECO:0000256" key="3">
    <source>
        <dbReference type="ARBA" id="ARBA00006739"/>
    </source>
</evidence>
<dbReference type="EC" id="2.4.1.117" evidence="4"/>
<dbReference type="InterPro" id="IPR035518">
    <property type="entry name" value="DPG_synthase"/>
</dbReference>
<comment type="pathway">
    <text evidence="2">Protein modification; protein glycosylation.</text>
</comment>
<dbReference type="Proteomes" id="UP000176349">
    <property type="component" value="Unassembled WGS sequence"/>
</dbReference>
<sequence>MAKPFLSVVIPAYNEAKRIPLTLIDIDKHLHACDFSYEIIVVDDGSKDATAEIVNRFIPLVRNLKLIDNKVNRGKGAVVRQGMLAAKGALRLFTDADNSTSIDQFNKMLPHFKEGYDIVIGSRDVEGARLEPPQPWHKRLLGNLGNLFIQTVLLPGIWDTQCGFKAFREEAVEEIFPMLTIDRWGFDIEILSLARAQGYRIKEVPVVWVNDPHSHVKPTAYLQVLWETITIRWRLYRGRYPLRHPALPENAGV</sequence>
<evidence type="ECO:0000256" key="11">
    <source>
        <dbReference type="ARBA" id="ARBA00023136"/>
    </source>
</evidence>
<keyword evidence="10" id="KW-1133">Transmembrane helix</keyword>
<keyword evidence="6" id="KW-0808">Transferase</keyword>
<evidence type="ECO:0000256" key="12">
    <source>
        <dbReference type="ARBA" id="ARBA00045097"/>
    </source>
</evidence>
<dbReference type="Pfam" id="PF00535">
    <property type="entry name" value="Glycos_transf_2"/>
    <property type="match status" value="1"/>
</dbReference>
<dbReference type="Gene3D" id="3.90.550.10">
    <property type="entry name" value="Spore Coat Polysaccharide Biosynthesis Protein SpsA, Chain A"/>
    <property type="match status" value="1"/>
</dbReference>
<keyword evidence="8" id="KW-0256">Endoplasmic reticulum</keyword>
<dbReference type="InterPro" id="IPR029044">
    <property type="entry name" value="Nucleotide-diphossugar_trans"/>
</dbReference>
<evidence type="ECO:0000256" key="2">
    <source>
        <dbReference type="ARBA" id="ARBA00004922"/>
    </source>
</evidence>
<evidence type="ECO:0000256" key="8">
    <source>
        <dbReference type="ARBA" id="ARBA00022824"/>
    </source>
</evidence>
<proteinExistence type="inferred from homology"/>
<reference evidence="14 15" key="1">
    <citation type="journal article" date="2016" name="Nat. Commun.">
        <title>Thousands of microbial genomes shed light on interconnected biogeochemical processes in an aquifer system.</title>
        <authorList>
            <person name="Anantharaman K."/>
            <person name="Brown C.T."/>
            <person name="Hug L.A."/>
            <person name="Sharon I."/>
            <person name="Castelle C.J."/>
            <person name="Probst A.J."/>
            <person name="Thomas B.C."/>
            <person name="Singh A."/>
            <person name="Wilkins M.J."/>
            <person name="Karaoz U."/>
            <person name="Brodie E.L."/>
            <person name="Williams K.H."/>
            <person name="Hubbard S.S."/>
            <person name="Banfield J.F."/>
        </authorList>
    </citation>
    <scope>NUCLEOTIDE SEQUENCE [LARGE SCALE GENOMIC DNA]</scope>
</reference>
<dbReference type="PANTHER" id="PTHR10859:SF91">
    <property type="entry name" value="DOLICHYL-PHOSPHATE BETA-GLUCOSYLTRANSFERASE"/>
    <property type="match status" value="1"/>
</dbReference>
<evidence type="ECO:0000256" key="4">
    <source>
        <dbReference type="ARBA" id="ARBA00012583"/>
    </source>
</evidence>
<dbReference type="GO" id="GO:0006487">
    <property type="term" value="P:protein N-linked glycosylation"/>
    <property type="evidence" value="ECO:0007669"/>
    <property type="project" value="TreeGrafter"/>
</dbReference>
<evidence type="ECO:0000256" key="5">
    <source>
        <dbReference type="ARBA" id="ARBA00022676"/>
    </source>
</evidence>
<feature type="domain" description="Glycosyltransferase 2-like" evidence="13">
    <location>
        <begin position="7"/>
        <end position="176"/>
    </location>
</feature>
<evidence type="ECO:0000313" key="14">
    <source>
        <dbReference type="EMBL" id="OGY97227.1"/>
    </source>
</evidence>
<dbReference type="PANTHER" id="PTHR10859">
    <property type="entry name" value="GLYCOSYL TRANSFERASE"/>
    <property type="match status" value="1"/>
</dbReference>
<name>A0A1G2C9Q8_9BACT</name>
<protein>
    <recommendedName>
        <fullName evidence="4">dolichyl-phosphate beta-glucosyltransferase</fullName>
        <ecNumber evidence="4">2.4.1.117</ecNumber>
    </recommendedName>
</protein>
<dbReference type="InterPro" id="IPR001173">
    <property type="entry name" value="Glyco_trans_2-like"/>
</dbReference>
<evidence type="ECO:0000256" key="6">
    <source>
        <dbReference type="ARBA" id="ARBA00022679"/>
    </source>
</evidence>
<dbReference type="EMBL" id="MHKV01000018">
    <property type="protein sequence ID" value="OGY97227.1"/>
    <property type="molecule type" value="Genomic_DNA"/>
</dbReference>
<comment type="caution">
    <text evidence="14">The sequence shown here is derived from an EMBL/GenBank/DDBJ whole genome shotgun (WGS) entry which is preliminary data.</text>
</comment>
<dbReference type="AlphaFoldDB" id="A0A1G2C9Q8"/>
<evidence type="ECO:0000256" key="1">
    <source>
        <dbReference type="ARBA" id="ARBA00004389"/>
    </source>
</evidence>
<evidence type="ECO:0000256" key="10">
    <source>
        <dbReference type="ARBA" id="ARBA00022989"/>
    </source>
</evidence>
<organism evidence="14 15">
    <name type="scientific">Candidatus Liptonbacteria bacterium GWC1_60_9</name>
    <dbReference type="NCBI Taxonomy" id="1798645"/>
    <lineage>
        <taxon>Bacteria</taxon>
        <taxon>Candidatus Liptoniibacteriota</taxon>
    </lineage>
</organism>
<evidence type="ECO:0000259" key="13">
    <source>
        <dbReference type="Pfam" id="PF00535"/>
    </source>
</evidence>
<gene>
    <name evidence="14" type="ORF">A2128_01245</name>
</gene>
<dbReference type="GO" id="GO:0004581">
    <property type="term" value="F:dolichyl-phosphate beta-glucosyltransferase activity"/>
    <property type="evidence" value="ECO:0007669"/>
    <property type="project" value="UniProtKB-EC"/>
</dbReference>
<evidence type="ECO:0000256" key="7">
    <source>
        <dbReference type="ARBA" id="ARBA00022692"/>
    </source>
</evidence>
<accession>A0A1G2C9Q8</accession>
<evidence type="ECO:0000313" key="15">
    <source>
        <dbReference type="Proteomes" id="UP000176349"/>
    </source>
</evidence>
<keyword evidence="5" id="KW-0328">Glycosyltransferase</keyword>
<comment type="catalytic activity">
    <reaction evidence="12">
        <text>a di-trans,poly-cis-dolichyl phosphate + UDP-alpha-D-glucose = a di-trans,poly-cis-dolichyl beta-D-glucosyl phosphate + UDP</text>
        <dbReference type="Rhea" id="RHEA:15401"/>
        <dbReference type="Rhea" id="RHEA-COMP:19498"/>
        <dbReference type="Rhea" id="RHEA-COMP:19502"/>
        <dbReference type="ChEBI" id="CHEBI:57525"/>
        <dbReference type="ChEBI" id="CHEBI:57683"/>
        <dbReference type="ChEBI" id="CHEBI:58223"/>
        <dbReference type="ChEBI" id="CHEBI:58885"/>
        <dbReference type="EC" id="2.4.1.117"/>
    </reaction>
    <physiologicalReaction direction="left-to-right" evidence="12">
        <dbReference type="Rhea" id="RHEA:15402"/>
    </physiologicalReaction>
</comment>
<keyword evidence="9" id="KW-0735">Signal-anchor</keyword>
<keyword evidence="11" id="KW-0472">Membrane</keyword>
<dbReference type="SUPFAM" id="SSF53448">
    <property type="entry name" value="Nucleotide-diphospho-sugar transferases"/>
    <property type="match status" value="1"/>
</dbReference>
<keyword evidence="7" id="KW-0812">Transmembrane</keyword>
<evidence type="ECO:0000256" key="9">
    <source>
        <dbReference type="ARBA" id="ARBA00022968"/>
    </source>
</evidence>
<dbReference type="CDD" id="cd04188">
    <property type="entry name" value="DPG_synthase"/>
    <property type="match status" value="1"/>
</dbReference>
<comment type="similarity">
    <text evidence="3">Belongs to the glycosyltransferase 2 family.</text>
</comment>